<feature type="region of interest" description="Disordered" evidence="1">
    <location>
        <begin position="130"/>
        <end position="149"/>
    </location>
</feature>
<reference evidence="4 5" key="1">
    <citation type="submission" date="2014-11" db="EMBL/GenBank/DDBJ databases">
        <title>Comparative genomics of Methylobacterium species.</title>
        <authorList>
            <person name="Chaudhry V."/>
            <person name="Patil P.B."/>
        </authorList>
    </citation>
    <scope>NUCLEOTIDE SEQUENCE [LARGE SCALE GENOMIC DNA]</scope>
    <source>
        <strain evidence="4 5">SE3.6</strain>
    </source>
</reference>
<dbReference type="AlphaFoldDB" id="A0A0J6QMV0"/>
<reference evidence="3" key="2">
    <citation type="submission" date="2020-11" db="EMBL/GenBank/DDBJ databases">
        <title>Complete genome sequence of a novel pathogenic Methylobacterium strain isolated from rice in Vietnam.</title>
        <authorList>
            <person name="Lai K."/>
            <person name="Okazaki S."/>
            <person name="Higashi K."/>
            <person name="Mori H."/>
            <person name="Toyoda A."/>
            <person name="Kurokawa K."/>
        </authorList>
    </citation>
    <scope>NUCLEOTIDE SEQUENCE</scope>
    <source>
        <strain evidence="3">VL1</strain>
    </source>
</reference>
<evidence type="ECO:0000313" key="3">
    <source>
        <dbReference type="EMBL" id="BCM81771.1"/>
    </source>
</evidence>
<dbReference type="EMBL" id="AP024145">
    <property type="protein sequence ID" value="BCM81771.1"/>
    <property type="molecule type" value="Genomic_DNA"/>
</dbReference>
<dbReference type="Proteomes" id="UP000663508">
    <property type="component" value="Chromosome"/>
</dbReference>
<dbReference type="EMBL" id="JTHG01000365">
    <property type="protein sequence ID" value="KMO12085.1"/>
    <property type="molecule type" value="Genomic_DNA"/>
</dbReference>
<proteinExistence type="predicted"/>
<evidence type="ECO:0000256" key="1">
    <source>
        <dbReference type="SAM" id="MobiDB-lite"/>
    </source>
</evidence>
<protein>
    <submittedName>
        <fullName evidence="4">Beta-lactamase</fullName>
    </submittedName>
    <submittedName>
        <fullName evidence="3">MBL fold metallo-hydrolase</fullName>
    </submittedName>
</protein>
<gene>
    <name evidence="3" type="ORF">mvi_02320</name>
    <name evidence="4" type="ORF">QR79_28860</name>
</gene>
<evidence type="ECO:0000313" key="5">
    <source>
        <dbReference type="Proteomes" id="UP000036471"/>
    </source>
</evidence>
<evidence type="ECO:0000313" key="4">
    <source>
        <dbReference type="EMBL" id="KMO12085.1"/>
    </source>
</evidence>
<sequence length="308" mass="32500">MSESEAPEAAPAFQREAPASGRVEAVSPLIRRLVCPNAGPFTQSGTCTYLVGHGRVAVIDPGPDHPEHRAALLAALDGESIEAILVTHTHRDHSPGARPLRAATGAPIVGCGPHRPARAVRGLEQGRLDAAGDAEHRPDRELTDGESVSGPGWTLTALATPGHTMNHLAFAFAEENALFSGDHVMAWSTSIVAPPDGAMGPYMASLETLRGRSEAVYWPGHGGPVRDPQRFVRGLLGHRRAREAGILERVSAGERTIPGLVAALYSGLDPMLRPAAALSVFAHLEDLVERGRVATDGPPALDSEYRPA</sequence>
<keyword evidence="3" id="KW-0378">Hydrolase</keyword>
<dbReference type="PANTHER" id="PTHR23131:SF0">
    <property type="entry name" value="ENDORIBONUCLEASE LACTB2"/>
    <property type="match status" value="1"/>
</dbReference>
<feature type="compositionally biased region" description="Low complexity" evidence="1">
    <location>
        <begin position="1"/>
        <end position="12"/>
    </location>
</feature>
<dbReference type="Pfam" id="PF17778">
    <property type="entry name" value="WHD_BLACT"/>
    <property type="match status" value="1"/>
</dbReference>
<accession>A0A0J6QMV0</accession>
<feature type="compositionally biased region" description="Basic and acidic residues" evidence="1">
    <location>
        <begin position="133"/>
        <end position="143"/>
    </location>
</feature>
<feature type="region of interest" description="Disordered" evidence="1">
    <location>
        <begin position="1"/>
        <end position="21"/>
    </location>
</feature>
<dbReference type="KEGG" id="mind:mvi_02320"/>
<dbReference type="Pfam" id="PF00753">
    <property type="entry name" value="Lactamase_B"/>
    <property type="match status" value="1"/>
</dbReference>
<dbReference type="SMART" id="SM00849">
    <property type="entry name" value="Lactamase_B"/>
    <property type="match status" value="1"/>
</dbReference>
<name>A0A0J6QMV0_9HYPH</name>
<evidence type="ECO:0000259" key="2">
    <source>
        <dbReference type="SMART" id="SM00849"/>
    </source>
</evidence>
<dbReference type="Proteomes" id="UP000036471">
    <property type="component" value="Unassembled WGS sequence"/>
</dbReference>
<dbReference type="InterPro" id="IPR041516">
    <property type="entry name" value="LACTB2_WH"/>
</dbReference>
<dbReference type="InterPro" id="IPR001279">
    <property type="entry name" value="Metallo-B-lactamas"/>
</dbReference>
<dbReference type="GO" id="GO:0016787">
    <property type="term" value="F:hydrolase activity"/>
    <property type="evidence" value="ECO:0007669"/>
    <property type="project" value="UniProtKB-KW"/>
</dbReference>
<dbReference type="InterPro" id="IPR036388">
    <property type="entry name" value="WH-like_DNA-bd_sf"/>
</dbReference>
<dbReference type="SUPFAM" id="SSF56281">
    <property type="entry name" value="Metallo-hydrolase/oxidoreductase"/>
    <property type="match status" value="1"/>
</dbReference>
<dbReference type="InterPro" id="IPR050662">
    <property type="entry name" value="Sec-metab_biosynth-thioest"/>
</dbReference>
<dbReference type="Gene3D" id="1.10.10.10">
    <property type="entry name" value="Winged helix-like DNA-binding domain superfamily/Winged helix DNA-binding domain"/>
    <property type="match status" value="1"/>
</dbReference>
<dbReference type="RefSeq" id="WP_048425681.1">
    <property type="nucleotide sequence ID" value="NZ_AP024145.1"/>
</dbReference>
<dbReference type="CDD" id="cd16278">
    <property type="entry name" value="metallo-hydrolase-like_MBL-fold"/>
    <property type="match status" value="1"/>
</dbReference>
<evidence type="ECO:0000313" key="6">
    <source>
        <dbReference type="Proteomes" id="UP000663508"/>
    </source>
</evidence>
<dbReference type="Gene3D" id="3.60.15.10">
    <property type="entry name" value="Ribonuclease Z/Hydroxyacylglutathione hydrolase-like"/>
    <property type="match status" value="1"/>
</dbReference>
<dbReference type="InterPro" id="IPR036866">
    <property type="entry name" value="RibonucZ/Hydroxyglut_hydro"/>
</dbReference>
<feature type="domain" description="Metallo-beta-lactamase" evidence="2">
    <location>
        <begin position="44"/>
        <end position="221"/>
    </location>
</feature>
<keyword evidence="5" id="KW-1185">Reference proteome</keyword>
<organism evidence="3 6">
    <name type="scientific">Methylobacterium indicum</name>
    <dbReference type="NCBI Taxonomy" id="1775910"/>
    <lineage>
        <taxon>Bacteria</taxon>
        <taxon>Pseudomonadati</taxon>
        <taxon>Pseudomonadota</taxon>
        <taxon>Alphaproteobacteria</taxon>
        <taxon>Hyphomicrobiales</taxon>
        <taxon>Methylobacteriaceae</taxon>
        <taxon>Methylobacterium</taxon>
    </lineage>
</organism>
<dbReference type="PANTHER" id="PTHR23131">
    <property type="entry name" value="ENDORIBONUCLEASE LACTB2"/>
    <property type="match status" value="1"/>
</dbReference>